<dbReference type="AlphaFoldDB" id="A0A8S1QWN7"/>
<comment type="caution">
    <text evidence="3">The sequence shown here is derived from an EMBL/GenBank/DDBJ whole genome shotgun (WGS) entry which is preliminary data.</text>
</comment>
<keyword evidence="4" id="KW-1185">Reference proteome</keyword>
<protein>
    <recommendedName>
        <fullName evidence="2">DUF4485 domain-containing protein</fullName>
    </recommendedName>
</protein>
<reference evidence="3" key="1">
    <citation type="submission" date="2021-01" db="EMBL/GenBank/DDBJ databases">
        <authorList>
            <consortium name="Genoscope - CEA"/>
            <person name="William W."/>
        </authorList>
    </citation>
    <scope>NUCLEOTIDE SEQUENCE</scope>
</reference>
<dbReference type="Proteomes" id="UP000692954">
    <property type="component" value="Unassembled WGS sequence"/>
</dbReference>
<gene>
    <name evidence="3" type="ORF">PSON_ATCC_30995.1.T1240046</name>
</gene>
<feature type="domain" description="DUF4485" evidence="2">
    <location>
        <begin position="561"/>
        <end position="643"/>
    </location>
</feature>
<organism evidence="3 4">
    <name type="scientific">Paramecium sonneborni</name>
    <dbReference type="NCBI Taxonomy" id="65129"/>
    <lineage>
        <taxon>Eukaryota</taxon>
        <taxon>Sar</taxon>
        <taxon>Alveolata</taxon>
        <taxon>Ciliophora</taxon>
        <taxon>Intramacronucleata</taxon>
        <taxon>Oligohymenophorea</taxon>
        <taxon>Peniculida</taxon>
        <taxon>Parameciidae</taxon>
        <taxon>Paramecium</taxon>
    </lineage>
</organism>
<sequence>MLYYKPKHLKSVVPSIFTTEPPSAADSIILDSRILSEEKLNLNSKFALLDQFSHRAFDIKEYNLTQRELPSRKKHIIYNSKLDVWGETTLTLLRNQFLYTSLDIHEKYSPVVLFIYVKKGDPNTKMRLFCSVKFQQPNRFNAEIETYGRVLKYHSREGPTFFDPTLYVALLAHNDVVITIKNEFAKPPFPRKIPQIKKKDESNPELEELVEQIMRKRKLRQKSLNFINLNRSLLRKQRIESPCNTERLKEIKFKQTIIQKEQSLKRIAQIALHDVAKEIKQKQMNIQFKQMHKEWICKKWIQVIILINYIVPSISSYIKVQKRISEKNMRKQILTMQFIKKIKNNIQNQGPKLKLRTLLLCKFSMQICIHSQKDKVKAKSSNIIIEILRQNIRSYYTVKKGLHTVNLIKKCINMLVRHKNKRLEFMQQMKIAILHQCKQIYGEILKMKQQTFQQLPLQQQQQQEKNKNKRDPLHYLIHDQYRIYYYHFNRQFIMFIYKKLFTNVLQKWNQDFEAFRKVYHESQKKGLALLLRPLPLEIPKRIDKLLILSVKLMNSPRAETLDLELSDTINKIYSGCQKVNDKHLKIRILQWLDKVRTPTHNFIWKQNSLLYARVLLEMTLEQQLDKPFRGVPPDGPLPRLDKFDVPQHVWQKLKQVQQPQSPRKPLGMILNRNLTPKLKTEPSTYKSNKFHNSQKSQKWDQIKETLEGANKNMQEFKQFLENLQTQKLFL</sequence>
<dbReference type="EMBL" id="CAJJDN010000124">
    <property type="protein sequence ID" value="CAD8120028.1"/>
    <property type="molecule type" value="Genomic_DNA"/>
</dbReference>
<dbReference type="OrthoDB" id="300417at2759"/>
<feature type="region of interest" description="Disordered" evidence="1">
    <location>
        <begin position="678"/>
        <end position="698"/>
    </location>
</feature>
<accession>A0A8S1QWN7</accession>
<evidence type="ECO:0000313" key="4">
    <source>
        <dbReference type="Proteomes" id="UP000692954"/>
    </source>
</evidence>
<evidence type="ECO:0000313" key="3">
    <source>
        <dbReference type="EMBL" id="CAD8120028.1"/>
    </source>
</evidence>
<feature type="compositionally biased region" description="Polar residues" evidence="1">
    <location>
        <begin position="681"/>
        <end position="696"/>
    </location>
</feature>
<dbReference type="Pfam" id="PF14846">
    <property type="entry name" value="DUF4485"/>
    <property type="match status" value="1"/>
</dbReference>
<name>A0A8S1QWN7_9CILI</name>
<dbReference type="InterPro" id="IPR027831">
    <property type="entry name" value="DUF4485"/>
</dbReference>
<evidence type="ECO:0000256" key="1">
    <source>
        <dbReference type="SAM" id="MobiDB-lite"/>
    </source>
</evidence>
<evidence type="ECO:0000259" key="2">
    <source>
        <dbReference type="Pfam" id="PF14846"/>
    </source>
</evidence>
<proteinExistence type="predicted"/>